<dbReference type="PROSITE" id="PS51352">
    <property type="entry name" value="THIOREDOXIN_2"/>
    <property type="match status" value="1"/>
</dbReference>
<protein>
    <submittedName>
        <fullName evidence="7">TlpA family protein disulfide reductase</fullName>
    </submittedName>
</protein>
<evidence type="ECO:0000256" key="3">
    <source>
        <dbReference type="ARBA" id="ARBA00023157"/>
    </source>
</evidence>
<comment type="caution">
    <text evidence="7">The sequence shown here is derived from an EMBL/GenBank/DDBJ whole genome shotgun (WGS) entry which is preliminary data.</text>
</comment>
<proteinExistence type="predicted"/>
<dbReference type="EMBL" id="JBHSGP010000004">
    <property type="protein sequence ID" value="MFC4720788.1"/>
    <property type="molecule type" value="Genomic_DNA"/>
</dbReference>
<evidence type="ECO:0000256" key="5">
    <source>
        <dbReference type="SAM" id="SignalP"/>
    </source>
</evidence>
<keyword evidence="4" id="KW-0676">Redox-active center</keyword>
<dbReference type="InterPro" id="IPR036249">
    <property type="entry name" value="Thioredoxin-like_sf"/>
</dbReference>
<accession>A0ABV9N1D2</accession>
<gene>
    <name evidence="7" type="ORF">ACFO5O_00530</name>
</gene>
<comment type="subcellular location">
    <subcellularLocation>
        <location evidence="1">Cell envelope</location>
    </subcellularLocation>
</comment>
<evidence type="ECO:0000256" key="2">
    <source>
        <dbReference type="ARBA" id="ARBA00022748"/>
    </source>
</evidence>
<keyword evidence="2" id="KW-0201">Cytochrome c-type biogenesis</keyword>
<dbReference type="PANTHER" id="PTHR42852">
    <property type="entry name" value="THIOL:DISULFIDE INTERCHANGE PROTEIN DSBE"/>
    <property type="match status" value="1"/>
</dbReference>
<dbReference type="Gene3D" id="3.40.30.10">
    <property type="entry name" value="Glutaredoxin"/>
    <property type="match status" value="1"/>
</dbReference>
<feature type="chain" id="PRO_5045849497" evidence="5">
    <location>
        <begin position="22"/>
        <end position="164"/>
    </location>
</feature>
<sequence>MKYLLLIPLLLVTILSCQTEAPTQFSEAALQDTFINSNDETITFAEILEKHKGKTILINIWATWCRDCIDEMPRVKALQEEAPDVVYVSLSLDRNVSSWKKGINTYNLKGDHYFMQSGWDGPFADFIDLDWISRYMVVGADGQIKLFDAIKANNTNLRKQLITN</sequence>
<evidence type="ECO:0000256" key="4">
    <source>
        <dbReference type="ARBA" id="ARBA00023284"/>
    </source>
</evidence>
<organism evidence="7 8">
    <name type="scientific">Geojedonia litorea</name>
    <dbReference type="NCBI Taxonomy" id="1268269"/>
    <lineage>
        <taxon>Bacteria</taxon>
        <taxon>Pseudomonadati</taxon>
        <taxon>Bacteroidota</taxon>
        <taxon>Flavobacteriia</taxon>
        <taxon>Flavobacteriales</taxon>
        <taxon>Flavobacteriaceae</taxon>
        <taxon>Geojedonia</taxon>
    </lineage>
</organism>
<dbReference type="InterPro" id="IPR013766">
    <property type="entry name" value="Thioredoxin_domain"/>
</dbReference>
<evidence type="ECO:0000259" key="6">
    <source>
        <dbReference type="PROSITE" id="PS51352"/>
    </source>
</evidence>
<keyword evidence="8" id="KW-1185">Reference proteome</keyword>
<keyword evidence="3" id="KW-1015">Disulfide bond</keyword>
<keyword evidence="5" id="KW-0732">Signal</keyword>
<dbReference type="PANTHER" id="PTHR42852:SF6">
    <property type="entry name" value="THIOL:DISULFIDE INTERCHANGE PROTEIN DSBE"/>
    <property type="match status" value="1"/>
</dbReference>
<dbReference type="Pfam" id="PF08534">
    <property type="entry name" value="Redoxin"/>
    <property type="match status" value="1"/>
</dbReference>
<name>A0ABV9N1D2_9FLAO</name>
<dbReference type="SUPFAM" id="SSF52833">
    <property type="entry name" value="Thioredoxin-like"/>
    <property type="match status" value="1"/>
</dbReference>
<dbReference type="PROSITE" id="PS51257">
    <property type="entry name" value="PROKAR_LIPOPROTEIN"/>
    <property type="match status" value="1"/>
</dbReference>
<dbReference type="InterPro" id="IPR050553">
    <property type="entry name" value="Thioredoxin_ResA/DsbE_sf"/>
</dbReference>
<dbReference type="Proteomes" id="UP001595953">
    <property type="component" value="Unassembled WGS sequence"/>
</dbReference>
<dbReference type="InterPro" id="IPR013740">
    <property type="entry name" value="Redoxin"/>
</dbReference>
<dbReference type="RefSeq" id="WP_387959896.1">
    <property type="nucleotide sequence ID" value="NZ_JBHSGP010000004.1"/>
</dbReference>
<feature type="domain" description="Thioredoxin" evidence="6">
    <location>
        <begin position="19"/>
        <end position="164"/>
    </location>
</feature>
<dbReference type="CDD" id="cd02966">
    <property type="entry name" value="TlpA_like_family"/>
    <property type="match status" value="1"/>
</dbReference>
<feature type="signal peptide" evidence="5">
    <location>
        <begin position="1"/>
        <end position="21"/>
    </location>
</feature>
<reference evidence="8" key="1">
    <citation type="journal article" date="2019" name="Int. J. Syst. Evol. Microbiol.">
        <title>The Global Catalogue of Microorganisms (GCM) 10K type strain sequencing project: providing services to taxonomists for standard genome sequencing and annotation.</title>
        <authorList>
            <consortium name="The Broad Institute Genomics Platform"/>
            <consortium name="The Broad Institute Genome Sequencing Center for Infectious Disease"/>
            <person name="Wu L."/>
            <person name="Ma J."/>
        </authorList>
    </citation>
    <scope>NUCLEOTIDE SEQUENCE [LARGE SCALE GENOMIC DNA]</scope>
    <source>
        <strain evidence="8">CCUG 63682</strain>
    </source>
</reference>
<evidence type="ECO:0000313" key="8">
    <source>
        <dbReference type="Proteomes" id="UP001595953"/>
    </source>
</evidence>
<evidence type="ECO:0000313" key="7">
    <source>
        <dbReference type="EMBL" id="MFC4720788.1"/>
    </source>
</evidence>
<evidence type="ECO:0000256" key="1">
    <source>
        <dbReference type="ARBA" id="ARBA00004196"/>
    </source>
</evidence>